<organism evidence="2 3">
    <name type="scientific">Methylobacterium trifolii</name>
    <dbReference type="NCBI Taxonomy" id="1003092"/>
    <lineage>
        <taxon>Bacteria</taxon>
        <taxon>Pseudomonadati</taxon>
        <taxon>Pseudomonadota</taxon>
        <taxon>Alphaproteobacteria</taxon>
        <taxon>Hyphomicrobiales</taxon>
        <taxon>Methylobacteriaceae</taxon>
        <taxon>Methylobacterium</taxon>
    </lineage>
</organism>
<reference evidence="2" key="2">
    <citation type="submission" date="2021-08" db="EMBL/GenBank/DDBJ databases">
        <authorList>
            <person name="Tani A."/>
            <person name="Ola A."/>
            <person name="Ogura Y."/>
            <person name="Katsura K."/>
            <person name="Hayashi T."/>
        </authorList>
    </citation>
    <scope>NUCLEOTIDE SEQUENCE</scope>
    <source>
        <strain evidence="2">DSM 23632</strain>
    </source>
</reference>
<comment type="caution">
    <text evidence="2">The sequence shown here is derived from an EMBL/GenBank/DDBJ whole genome shotgun (WGS) entry which is preliminary data.</text>
</comment>
<accession>A0ABQ4U5H9</accession>
<name>A0ABQ4U5H9_9HYPH</name>
<sequence length="292" mass="32371">MSDLIGCRLRHDDIASEDHGRPVGRKRTAFRDGSGLRATDRVGPVGQSVAARELCNPPNSPVVILADQHQCAVPRVELSTPPRRENRDDDVRHLGNFGHQPQHLQPRHVNHGGILDRPHGHRPVAAVQKRYFAHELRRPEGRREVTLIRVRIHHFDLARLDIDEPIGRFAGACEERSGRVVPLDPGCSKRRDMRGREGNALHLAEIAADRFHVQPYRMVPGEGAASIVPRHETRRPWPGGVPQCCRGKSGLEGMASPGRAGQVIEHSHEPRRVSRRPSGLSQAAEACGSAWA</sequence>
<dbReference type="EMBL" id="BPRB01000304">
    <property type="protein sequence ID" value="GJE62298.1"/>
    <property type="molecule type" value="Genomic_DNA"/>
</dbReference>
<proteinExistence type="predicted"/>
<feature type="region of interest" description="Disordered" evidence="1">
    <location>
        <begin position="264"/>
        <end position="292"/>
    </location>
</feature>
<evidence type="ECO:0000313" key="3">
    <source>
        <dbReference type="Proteomes" id="UP001055057"/>
    </source>
</evidence>
<reference evidence="2" key="1">
    <citation type="journal article" date="2021" name="Front. Microbiol.">
        <title>Comprehensive Comparative Genomics and Phenotyping of Methylobacterium Species.</title>
        <authorList>
            <person name="Alessa O."/>
            <person name="Ogura Y."/>
            <person name="Fujitani Y."/>
            <person name="Takami H."/>
            <person name="Hayashi T."/>
            <person name="Sahin N."/>
            <person name="Tani A."/>
        </authorList>
    </citation>
    <scope>NUCLEOTIDE SEQUENCE</scope>
    <source>
        <strain evidence="2">DSM 23632</strain>
    </source>
</reference>
<evidence type="ECO:0000256" key="1">
    <source>
        <dbReference type="SAM" id="MobiDB-lite"/>
    </source>
</evidence>
<feature type="region of interest" description="Disordered" evidence="1">
    <location>
        <begin position="15"/>
        <end position="44"/>
    </location>
</feature>
<evidence type="ECO:0000313" key="2">
    <source>
        <dbReference type="EMBL" id="GJE62298.1"/>
    </source>
</evidence>
<gene>
    <name evidence="2" type="ORF">MPOCJGCO_4431</name>
</gene>
<dbReference type="Proteomes" id="UP001055057">
    <property type="component" value="Unassembled WGS sequence"/>
</dbReference>
<keyword evidence="3" id="KW-1185">Reference proteome</keyword>
<protein>
    <submittedName>
        <fullName evidence="2">Uncharacterized protein</fullName>
    </submittedName>
</protein>